<reference evidence="1" key="2">
    <citation type="submission" date="2020-09" db="EMBL/GenBank/DDBJ databases">
        <authorList>
            <person name="Sun Q."/>
            <person name="Zhou Y."/>
        </authorList>
    </citation>
    <scope>NUCLEOTIDE SEQUENCE</scope>
    <source>
        <strain evidence="1">CGMCC 1.15762</strain>
    </source>
</reference>
<organism evidence="1 2">
    <name type="scientific">Salipiger pallidus</name>
    <dbReference type="NCBI Taxonomy" id="1775170"/>
    <lineage>
        <taxon>Bacteria</taxon>
        <taxon>Pseudomonadati</taxon>
        <taxon>Pseudomonadota</taxon>
        <taxon>Alphaproteobacteria</taxon>
        <taxon>Rhodobacterales</taxon>
        <taxon>Roseobacteraceae</taxon>
        <taxon>Salipiger</taxon>
    </lineage>
</organism>
<keyword evidence="2" id="KW-1185">Reference proteome</keyword>
<evidence type="ECO:0000313" key="1">
    <source>
        <dbReference type="EMBL" id="GGG68815.1"/>
    </source>
</evidence>
<dbReference type="Pfam" id="PF11390">
    <property type="entry name" value="FdsD"/>
    <property type="match status" value="1"/>
</dbReference>
<name>A0A8J2ZIY3_9RHOB</name>
<dbReference type="AlphaFoldDB" id="A0A8J2ZIY3"/>
<evidence type="ECO:0000313" key="2">
    <source>
        <dbReference type="Proteomes" id="UP000617145"/>
    </source>
</evidence>
<protein>
    <submittedName>
        <fullName evidence="1">Formate dehydrogenase subunit delta</fullName>
    </submittedName>
</protein>
<dbReference type="EMBL" id="BMJV01000002">
    <property type="protein sequence ID" value="GGG68815.1"/>
    <property type="molecule type" value="Genomic_DNA"/>
</dbReference>
<dbReference type="Proteomes" id="UP000617145">
    <property type="component" value="Unassembled WGS sequence"/>
</dbReference>
<sequence>MSPDKMVMMANQIATFFDSQPSGQAEGVAGHINDFWEPRMRAQYLAHVEAGGAGLKPLAIEAAALVNAPSEDA</sequence>
<proteinExistence type="predicted"/>
<dbReference type="InterPro" id="IPR021074">
    <property type="entry name" value="Formate_DH_dsu"/>
</dbReference>
<gene>
    <name evidence="1" type="primary">fdsD</name>
    <name evidence="1" type="ORF">GCM10011415_15090</name>
</gene>
<dbReference type="RefSeq" id="WP_188789596.1">
    <property type="nucleotide sequence ID" value="NZ_BMJV01000002.1"/>
</dbReference>
<comment type="caution">
    <text evidence="1">The sequence shown here is derived from an EMBL/GenBank/DDBJ whole genome shotgun (WGS) entry which is preliminary data.</text>
</comment>
<accession>A0A8J2ZIY3</accession>
<reference evidence="1" key="1">
    <citation type="journal article" date="2014" name="Int. J. Syst. Evol. Microbiol.">
        <title>Complete genome sequence of Corynebacterium casei LMG S-19264T (=DSM 44701T), isolated from a smear-ripened cheese.</title>
        <authorList>
            <consortium name="US DOE Joint Genome Institute (JGI-PGF)"/>
            <person name="Walter F."/>
            <person name="Albersmeier A."/>
            <person name="Kalinowski J."/>
            <person name="Ruckert C."/>
        </authorList>
    </citation>
    <scope>NUCLEOTIDE SEQUENCE</scope>
    <source>
        <strain evidence="1">CGMCC 1.15762</strain>
    </source>
</reference>